<proteinExistence type="predicted"/>
<organism evidence="1 2">
    <name type="scientific">Dictyobacter halimunensis</name>
    <dbReference type="NCBI Taxonomy" id="3026934"/>
    <lineage>
        <taxon>Bacteria</taxon>
        <taxon>Bacillati</taxon>
        <taxon>Chloroflexota</taxon>
        <taxon>Ktedonobacteria</taxon>
        <taxon>Ktedonobacterales</taxon>
        <taxon>Dictyobacteraceae</taxon>
        <taxon>Dictyobacter</taxon>
    </lineage>
</organism>
<comment type="caution">
    <text evidence="1">The sequence shown here is derived from an EMBL/GenBank/DDBJ whole genome shotgun (WGS) entry which is preliminary data.</text>
</comment>
<dbReference type="Proteomes" id="UP001344906">
    <property type="component" value="Unassembled WGS sequence"/>
</dbReference>
<gene>
    <name evidence="1" type="ORF">KDH_75720</name>
</gene>
<evidence type="ECO:0000313" key="2">
    <source>
        <dbReference type="Proteomes" id="UP001344906"/>
    </source>
</evidence>
<dbReference type="EMBL" id="BSRI01000002">
    <property type="protein sequence ID" value="GLV60753.1"/>
    <property type="molecule type" value="Genomic_DNA"/>
</dbReference>
<sequence length="59" mass="6541">MMRSLFLMRGVIVRREKIGREVRTYGGGFDGEAGAGDAVWSDSHDWGSTCKSHVVENIL</sequence>
<name>A0ABQ6G4J7_9CHLR</name>
<reference evidence="1 2" key="1">
    <citation type="submission" date="2023-02" db="EMBL/GenBank/DDBJ databases">
        <title>Dictyobacter halimunensis sp. nov., a new member of the class Ktedonobacteria from forest soil in a geothermal area.</title>
        <authorList>
            <person name="Rachmania M.K."/>
            <person name="Ningsih F."/>
            <person name="Sakai Y."/>
            <person name="Yabe S."/>
            <person name="Yokota A."/>
            <person name="Sjamsuridzal W."/>
        </authorList>
    </citation>
    <scope>NUCLEOTIDE SEQUENCE [LARGE SCALE GENOMIC DNA]</scope>
    <source>
        <strain evidence="1 2">S3.2.2.5</strain>
    </source>
</reference>
<evidence type="ECO:0000313" key="1">
    <source>
        <dbReference type="EMBL" id="GLV60753.1"/>
    </source>
</evidence>
<protein>
    <submittedName>
        <fullName evidence="1">Uncharacterized protein</fullName>
    </submittedName>
</protein>
<keyword evidence="2" id="KW-1185">Reference proteome</keyword>
<accession>A0ABQ6G4J7</accession>